<sequence length="898" mass="102254">MDTRLKNNHKIGVLIIVLTVLALSAATIGLYPYMKAKAAEYVSVRTMRLQEQGSDYSDLATQVMNFSYEIWHQKKQEEEGGVLSYSQTFLPGLDEKIRTLREEEYGMTDSRVAVQDSAMADEEIYGDAVSVQDYMDSEFDLDYYQQLQSTMNSLGKDWERYYQRYNASLFYAVIDENGGFQRSNVNKPGELFRAPLDSAKKEIGFTIEFTSTGSLKVSGFEGDEQDASRLLQAMGRFEFYDPLAVRLSDSYRYSGMQFTGPRDIKIMFRCVPDLFTGSGYSTSDNTLLNGRALLNGGGYYTVAGGILVILMVLALALPAVRSFRLGKSALCRLSFEPLSLIGVGWMAVIGEGGMPASLIAATLDGTLKEEILRAEFLPWTADLAVLAINLLFWAVAYGLFFWGIMCYRAIFSMGPWRYFKERTWLGRFLRFIKRWCCNALNVFNETDWDSRSTRILGKAVIGNFIILTLISCLWFWGIGALIIYSCVLFYLLNKYWGQMQKKYRILLDGINQMAEGDLNVEIKEDLGIFNPFKEQLSRIQNGFKKAVAQEVKSERTKSELITNVSHDLKTPLTAIITYVNLLKQENVTEEERRSYIQVLDQKSMRLKVLIEDLFEVSKASSGTVTLHPEHVDIISLLKQVRFELSDKMSASGIEFRFNLPEGRVILYLDSQKTYRIFENLLVNIAKYGMPGTRAYIQVVREPEGYVNISMRNVSAQELNVSPEELTERFVRGDSSRNTEGSGLGLAIARSFVEVQGGSMKIEVEDDLFRVVIRWKENAQEGKEAREGQNQERQNQERQNQEGSLGAEEKPGMEVYRGPEVKPGMEDYPRPEGKPGMEDYLRPEEKPGTEDYLSPEEKTEPENSSPTEDRNRENLWSPQDNRIIPGEWDETEDDESENR</sequence>
<dbReference type="Pfam" id="PF02518">
    <property type="entry name" value="HATPase_c"/>
    <property type="match status" value="1"/>
</dbReference>
<evidence type="ECO:0000256" key="2">
    <source>
        <dbReference type="ARBA" id="ARBA00004651"/>
    </source>
</evidence>
<evidence type="ECO:0000256" key="7">
    <source>
        <dbReference type="ARBA" id="ARBA00022692"/>
    </source>
</evidence>
<dbReference type="Gene3D" id="3.30.565.10">
    <property type="entry name" value="Histidine kinase-like ATPase, C-terminal domain"/>
    <property type="match status" value="1"/>
</dbReference>
<dbReference type="FunFam" id="1.10.287.130:FF:000008">
    <property type="entry name" value="Two-component sensor histidine kinase"/>
    <property type="match status" value="1"/>
</dbReference>
<feature type="transmembrane region" description="Helical" evidence="15">
    <location>
        <begin position="383"/>
        <end position="410"/>
    </location>
</feature>
<feature type="domain" description="Histidine kinase" evidence="16">
    <location>
        <begin position="563"/>
        <end position="778"/>
    </location>
</feature>
<keyword evidence="5" id="KW-0597">Phosphoprotein</keyword>
<feature type="transmembrane region" description="Helical" evidence="15">
    <location>
        <begin position="338"/>
        <end position="363"/>
    </location>
</feature>
<dbReference type="InterPro" id="IPR036890">
    <property type="entry name" value="HATPase_C_sf"/>
</dbReference>
<organism evidence="17 18">
    <name type="scientific">Enterocloster aldenensis</name>
    <dbReference type="NCBI Taxonomy" id="358742"/>
    <lineage>
        <taxon>Bacteria</taxon>
        <taxon>Bacillati</taxon>
        <taxon>Bacillota</taxon>
        <taxon>Clostridia</taxon>
        <taxon>Lachnospirales</taxon>
        <taxon>Lachnospiraceae</taxon>
        <taxon>Enterocloster</taxon>
    </lineage>
</organism>
<evidence type="ECO:0000256" key="12">
    <source>
        <dbReference type="ARBA" id="ARBA00023012"/>
    </source>
</evidence>
<keyword evidence="4" id="KW-1003">Cell membrane</keyword>
<evidence type="ECO:0000256" key="5">
    <source>
        <dbReference type="ARBA" id="ARBA00022553"/>
    </source>
</evidence>
<proteinExistence type="predicted"/>
<name>A0AAW5BVG8_9FIRM</name>
<dbReference type="InterPro" id="IPR036097">
    <property type="entry name" value="HisK_dim/P_sf"/>
</dbReference>
<dbReference type="EMBL" id="JAKNGE010000011">
    <property type="protein sequence ID" value="MCG4745975.1"/>
    <property type="molecule type" value="Genomic_DNA"/>
</dbReference>
<evidence type="ECO:0000256" key="6">
    <source>
        <dbReference type="ARBA" id="ARBA00022679"/>
    </source>
</evidence>
<feature type="compositionally biased region" description="Basic and acidic residues" evidence="14">
    <location>
        <begin position="806"/>
        <end position="872"/>
    </location>
</feature>
<protein>
    <recommendedName>
        <fullName evidence="3">histidine kinase</fullName>
        <ecNumber evidence="3">2.7.13.3</ecNumber>
    </recommendedName>
</protein>
<dbReference type="PANTHER" id="PTHR45528">
    <property type="entry name" value="SENSOR HISTIDINE KINASE CPXA"/>
    <property type="match status" value="1"/>
</dbReference>
<dbReference type="InterPro" id="IPR003594">
    <property type="entry name" value="HATPase_dom"/>
</dbReference>
<reference evidence="17" key="1">
    <citation type="submission" date="2022-01" db="EMBL/GenBank/DDBJ databases">
        <title>Collection of gut derived symbiotic bacterial strains cultured from healthy donors.</title>
        <authorList>
            <person name="Lin H."/>
            <person name="Kohout C."/>
            <person name="Waligurski E."/>
            <person name="Pamer E.G."/>
        </authorList>
    </citation>
    <scope>NUCLEOTIDE SEQUENCE</scope>
    <source>
        <strain evidence="17">DFI.6.55</strain>
    </source>
</reference>
<evidence type="ECO:0000256" key="13">
    <source>
        <dbReference type="ARBA" id="ARBA00023136"/>
    </source>
</evidence>
<feature type="transmembrane region" description="Helical" evidence="15">
    <location>
        <begin position="12"/>
        <end position="34"/>
    </location>
</feature>
<evidence type="ECO:0000256" key="1">
    <source>
        <dbReference type="ARBA" id="ARBA00000085"/>
    </source>
</evidence>
<dbReference type="Proteomes" id="UP001299608">
    <property type="component" value="Unassembled WGS sequence"/>
</dbReference>
<dbReference type="CDD" id="cd00082">
    <property type="entry name" value="HisKA"/>
    <property type="match status" value="1"/>
</dbReference>
<dbReference type="EC" id="2.7.13.3" evidence="3"/>
<dbReference type="SMART" id="SM00387">
    <property type="entry name" value="HATPase_c"/>
    <property type="match status" value="1"/>
</dbReference>
<evidence type="ECO:0000256" key="4">
    <source>
        <dbReference type="ARBA" id="ARBA00022475"/>
    </source>
</evidence>
<evidence type="ECO:0000256" key="3">
    <source>
        <dbReference type="ARBA" id="ARBA00012438"/>
    </source>
</evidence>
<evidence type="ECO:0000313" key="17">
    <source>
        <dbReference type="EMBL" id="MCG4745975.1"/>
    </source>
</evidence>
<dbReference type="InterPro" id="IPR050398">
    <property type="entry name" value="HssS/ArlS-like"/>
</dbReference>
<keyword evidence="10" id="KW-0067">ATP-binding</keyword>
<accession>A0AAW5BVG8</accession>
<dbReference type="SUPFAM" id="SSF55874">
    <property type="entry name" value="ATPase domain of HSP90 chaperone/DNA topoisomerase II/histidine kinase"/>
    <property type="match status" value="1"/>
</dbReference>
<evidence type="ECO:0000256" key="11">
    <source>
        <dbReference type="ARBA" id="ARBA00022989"/>
    </source>
</evidence>
<feature type="compositionally biased region" description="Basic and acidic residues" evidence="14">
    <location>
        <begin position="779"/>
        <end position="799"/>
    </location>
</feature>
<feature type="transmembrane region" description="Helical" evidence="15">
    <location>
        <begin position="297"/>
        <end position="317"/>
    </location>
</feature>
<evidence type="ECO:0000256" key="14">
    <source>
        <dbReference type="SAM" id="MobiDB-lite"/>
    </source>
</evidence>
<dbReference type="PROSITE" id="PS50109">
    <property type="entry name" value="HIS_KIN"/>
    <property type="match status" value="1"/>
</dbReference>
<evidence type="ECO:0000256" key="15">
    <source>
        <dbReference type="SAM" id="Phobius"/>
    </source>
</evidence>
<dbReference type="Gene3D" id="1.10.287.130">
    <property type="match status" value="1"/>
</dbReference>
<gene>
    <name evidence="17" type="ORF">L0N08_11175</name>
</gene>
<comment type="subcellular location">
    <subcellularLocation>
        <location evidence="2">Cell membrane</location>
        <topology evidence="2">Multi-pass membrane protein</topology>
    </subcellularLocation>
</comment>
<evidence type="ECO:0000256" key="8">
    <source>
        <dbReference type="ARBA" id="ARBA00022741"/>
    </source>
</evidence>
<comment type="catalytic activity">
    <reaction evidence="1">
        <text>ATP + protein L-histidine = ADP + protein N-phospho-L-histidine.</text>
        <dbReference type="EC" id="2.7.13.3"/>
    </reaction>
</comment>
<dbReference type="RefSeq" id="WP_238053592.1">
    <property type="nucleotide sequence ID" value="NZ_JAKNGE010000011.1"/>
</dbReference>
<feature type="region of interest" description="Disordered" evidence="14">
    <location>
        <begin position="779"/>
        <end position="898"/>
    </location>
</feature>
<keyword evidence="13 15" id="KW-0472">Membrane</keyword>
<dbReference type="InterPro" id="IPR003661">
    <property type="entry name" value="HisK_dim/P_dom"/>
</dbReference>
<keyword evidence="7 15" id="KW-0812">Transmembrane</keyword>
<evidence type="ECO:0000259" key="16">
    <source>
        <dbReference type="PROSITE" id="PS50109"/>
    </source>
</evidence>
<feature type="transmembrane region" description="Helical" evidence="15">
    <location>
        <begin position="460"/>
        <end position="492"/>
    </location>
</feature>
<dbReference type="SMART" id="SM00388">
    <property type="entry name" value="HisKA"/>
    <property type="match status" value="1"/>
</dbReference>
<dbReference type="PANTHER" id="PTHR45528:SF1">
    <property type="entry name" value="SENSOR HISTIDINE KINASE CPXA"/>
    <property type="match status" value="1"/>
</dbReference>
<keyword evidence="12" id="KW-0902">Two-component regulatory system</keyword>
<dbReference type="GO" id="GO:0000155">
    <property type="term" value="F:phosphorelay sensor kinase activity"/>
    <property type="evidence" value="ECO:0007669"/>
    <property type="project" value="InterPro"/>
</dbReference>
<dbReference type="GO" id="GO:0005524">
    <property type="term" value="F:ATP binding"/>
    <property type="evidence" value="ECO:0007669"/>
    <property type="project" value="UniProtKB-KW"/>
</dbReference>
<dbReference type="AlphaFoldDB" id="A0AAW5BVG8"/>
<dbReference type="InterPro" id="IPR005467">
    <property type="entry name" value="His_kinase_dom"/>
</dbReference>
<keyword evidence="8" id="KW-0547">Nucleotide-binding</keyword>
<keyword evidence="11 15" id="KW-1133">Transmembrane helix</keyword>
<feature type="compositionally biased region" description="Acidic residues" evidence="14">
    <location>
        <begin position="886"/>
        <end position="898"/>
    </location>
</feature>
<evidence type="ECO:0000256" key="9">
    <source>
        <dbReference type="ARBA" id="ARBA00022777"/>
    </source>
</evidence>
<dbReference type="GO" id="GO:0005886">
    <property type="term" value="C:plasma membrane"/>
    <property type="evidence" value="ECO:0007669"/>
    <property type="project" value="UniProtKB-SubCell"/>
</dbReference>
<keyword evidence="6" id="KW-0808">Transferase</keyword>
<keyword evidence="9 17" id="KW-0418">Kinase</keyword>
<dbReference type="Pfam" id="PF00512">
    <property type="entry name" value="HisKA"/>
    <property type="match status" value="1"/>
</dbReference>
<evidence type="ECO:0000256" key="10">
    <source>
        <dbReference type="ARBA" id="ARBA00022840"/>
    </source>
</evidence>
<evidence type="ECO:0000313" key="18">
    <source>
        <dbReference type="Proteomes" id="UP001299608"/>
    </source>
</evidence>
<comment type="caution">
    <text evidence="17">The sequence shown here is derived from an EMBL/GenBank/DDBJ whole genome shotgun (WGS) entry which is preliminary data.</text>
</comment>
<dbReference type="SUPFAM" id="SSF47384">
    <property type="entry name" value="Homodimeric domain of signal transducing histidine kinase"/>
    <property type="match status" value="1"/>
</dbReference>